<evidence type="ECO:0000256" key="6">
    <source>
        <dbReference type="SAM" id="Phobius"/>
    </source>
</evidence>
<dbReference type="InterPro" id="IPR007016">
    <property type="entry name" value="O-antigen_ligase-rel_domated"/>
</dbReference>
<dbReference type="PROSITE" id="PS50005">
    <property type="entry name" value="TPR"/>
    <property type="match status" value="1"/>
</dbReference>
<proteinExistence type="predicted"/>
<feature type="transmembrane region" description="Helical" evidence="6">
    <location>
        <begin position="206"/>
        <end position="223"/>
    </location>
</feature>
<evidence type="ECO:0000256" key="2">
    <source>
        <dbReference type="ARBA" id="ARBA00022692"/>
    </source>
</evidence>
<keyword evidence="3 6" id="KW-1133">Transmembrane helix</keyword>
<feature type="transmembrane region" description="Helical" evidence="6">
    <location>
        <begin position="252"/>
        <end position="270"/>
    </location>
</feature>
<feature type="repeat" description="TPR" evidence="5">
    <location>
        <begin position="703"/>
        <end position="736"/>
    </location>
</feature>
<protein>
    <recommendedName>
        <fullName evidence="7">O-antigen ligase-related domain-containing protein</fullName>
    </recommendedName>
</protein>
<evidence type="ECO:0000259" key="7">
    <source>
        <dbReference type="Pfam" id="PF04932"/>
    </source>
</evidence>
<comment type="subcellular location">
    <subcellularLocation>
        <location evidence="1">Membrane</location>
        <topology evidence="1">Multi-pass membrane protein</topology>
    </subcellularLocation>
</comment>
<dbReference type="AlphaFoldDB" id="A0A538SFZ4"/>
<feature type="transmembrane region" description="Helical" evidence="6">
    <location>
        <begin position="155"/>
        <end position="175"/>
    </location>
</feature>
<feature type="domain" description="O-antigen ligase-related" evidence="7">
    <location>
        <begin position="239"/>
        <end position="404"/>
    </location>
</feature>
<feature type="transmembrane region" description="Helical" evidence="6">
    <location>
        <begin position="127"/>
        <end position="143"/>
    </location>
</feature>
<dbReference type="PANTHER" id="PTHR37422">
    <property type="entry name" value="TEICHURONIC ACID BIOSYNTHESIS PROTEIN TUAE"/>
    <property type="match status" value="1"/>
</dbReference>
<gene>
    <name evidence="8" type="ORF">E6K71_02965</name>
</gene>
<dbReference type="GO" id="GO:0016020">
    <property type="term" value="C:membrane"/>
    <property type="evidence" value="ECO:0007669"/>
    <property type="project" value="UniProtKB-SubCell"/>
</dbReference>
<feature type="transmembrane region" description="Helical" evidence="6">
    <location>
        <begin position="488"/>
        <end position="510"/>
    </location>
</feature>
<feature type="transmembrane region" description="Helical" evidence="6">
    <location>
        <begin position="96"/>
        <end position="115"/>
    </location>
</feature>
<feature type="transmembrane region" description="Helical" evidence="6">
    <location>
        <begin position="230"/>
        <end position="246"/>
    </location>
</feature>
<evidence type="ECO:0000313" key="8">
    <source>
        <dbReference type="EMBL" id="TMQ50285.1"/>
    </source>
</evidence>
<dbReference type="InterPro" id="IPR051533">
    <property type="entry name" value="WaaL-like"/>
</dbReference>
<dbReference type="EMBL" id="VBOR01000037">
    <property type="protein sequence ID" value="TMQ50285.1"/>
    <property type="molecule type" value="Genomic_DNA"/>
</dbReference>
<accession>A0A538SFZ4</accession>
<dbReference type="Pfam" id="PF04932">
    <property type="entry name" value="Wzy_C"/>
    <property type="match status" value="1"/>
</dbReference>
<dbReference type="Gene3D" id="1.25.40.10">
    <property type="entry name" value="Tetratricopeptide repeat domain"/>
    <property type="match status" value="1"/>
</dbReference>
<keyword evidence="5" id="KW-0802">TPR repeat</keyword>
<keyword evidence="2 6" id="KW-0812">Transmembrane</keyword>
<evidence type="ECO:0000256" key="5">
    <source>
        <dbReference type="PROSITE-ProRule" id="PRU00339"/>
    </source>
</evidence>
<comment type="caution">
    <text evidence="8">The sequence shown here is derived from an EMBL/GenBank/DDBJ whole genome shotgun (WGS) entry which is preliminary data.</text>
</comment>
<organism evidence="8 9">
    <name type="scientific">Eiseniibacteriota bacterium</name>
    <dbReference type="NCBI Taxonomy" id="2212470"/>
    <lineage>
        <taxon>Bacteria</taxon>
        <taxon>Candidatus Eiseniibacteriota</taxon>
    </lineage>
</organism>
<evidence type="ECO:0000256" key="1">
    <source>
        <dbReference type="ARBA" id="ARBA00004141"/>
    </source>
</evidence>
<name>A0A538SFZ4_UNCEI</name>
<sequence length="767" mass="82077">MSQSPPRVKPRRGPRSPLPVEDAILVLVLALVPVVFSRLTEECFEIPQSMLLTTAALVLLWRVLSRELAAIGRPGPARYGTALPGRFATWARRDPLGAGVLLFLGSSVASTIASPNPGLSLHGAPDSTAGLVAAFATAAVYFTSRAISRGQPTTLIRYAKAAGFASLVTSLYALMQLLGWDPLVWGRTATFEGEVRIFGTLGHPNMLGAYLAMTTPLVVWLALGARGVERIAWGLVTTVSVIVIAATLSRGAWIGLFAAALTWALLSLVVKLRSGGTSVSRGSRAPERRSAIPAALGISLLVAGMAAFLFARAPMGAHLAERVRQIASMNAPTTRSRLLIWQGGLRMAHDHPVLGVGVDAFGIAYSKYRDPRYWKIEFGHTPNKAHNEPIEILATQGIVGGVAALAVVLFASIAAFRAIRRKESAVRSGAIAATASLAAFAAQDLASFTVVALGCLAAATAGWISSAAAGDVAERDPGARPKRERVPVWAKGAALVFAAALFVEIVLLPLRAQLYEKRGMKAPLGSPDRAWALTQASRYAPWDSRYPNLLGNSLLVQSGIEPDPERKRDLLRQAASAIHAATVREPQNPYYRSNLGRVATAQAMLRPPDATETEVRRAFEEAMRRDPANAQVTDQAAMALITLGQAPEARAITLRSARMYPELAQPMAFFGYVALLEKRWSDAKDTLEIAVRREWFGEKEARAATWSNLSAAYLALGRDQDALRAAEEGLTFNPESPDARANRDLARRRLDAGGSVRGGTGTMGSSR</sequence>
<evidence type="ECO:0000256" key="4">
    <source>
        <dbReference type="ARBA" id="ARBA00023136"/>
    </source>
</evidence>
<dbReference type="Proteomes" id="UP000316292">
    <property type="component" value="Unassembled WGS sequence"/>
</dbReference>
<dbReference type="PANTHER" id="PTHR37422:SF13">
    <property type="entry name" value="LIPOPOLYSACCHARIDE BIOSYNTHESIS PROTEIN PA4999-RELATED"/>
    <property type="match status" value="1"/>
</dbReference>
<feature type="transmembrane region" description="Helical" evidence="6">
    <location>
        <begin position="398"/>
        <end position="419"/>
    </location>
</feature>
<evidence type="ECO:0000313" key="9">
    <source>
        <dbReference type="Proteomes" id="UP000316292"/>
    </source>
</evidence>
<dbReference type="InterPro" id="IPR011990">
    <property type="entry name" value="TPR-like_helical_dom_sf"/>
</dbReference>
<evidence type="ECO:0000256" key="3">
    <source>
        <dbReference type="ARBA" id="ARBA00022989"/>
    </source>
</evidence>
<keyword evidence="4 6" id="KW-0472">Membrane</keyword>
<feature type="transmembrane region" description="Helical" evidence="6">
    <location>
        <begin position="445"/>
        <end position="468"/>
    </location>
</feature>
<reference evidence="8 9" key="1">
    <citation type="journal article" date="2019" name="Nat. Microbiol.">
        <title>Mediterranean grassland soil C-N compound turnover is dependent on rainfall and depth, and is mediated by genomically divergent microorganisms.</title>
        <authorList>
            <person name="Diamond S."/>
            <person name="Andeer P.F."/>
            <person name="Li Z."/>
            <person name="Crits-Christoph A."/>
            <person name="Burstein D."/>
            <person name="Anantharaman K."/>
            <person name="Lane K.R."/>
            <person name="Thomas B.C."/>
            <person name="Pan C."/>
            <person name="Northen T.R."/>
            <person name="Banfield J.F."/>
        </authorList>
    </citation>
    <scope>NUCLEOTIDE SEQUENCE [LARGE SCALE GENOMIC DNA]</scope>
    <source>
        <strain evidence="8">WS_1</strain>
    </source>
</reference>
<feature type="transmembrane region" description="Helical" evidence="6">
    <location>
        <begin position="291"/>
        <end position="311"/>
    </location>
</feature>
<dbReference type="SUPFAM" id="SSF48452">
    <property type="entry name" value="TPR-like"/>
    <property type="match status" value="1"/>
</dbReference>
<dbReference type="InterPro" id="IPR019734">
    <property type="entry name" value="TPR_rpt"/>
</dbReference>